<reference evidence="1" key="1">
    <citation type="journal article" date="2022" name="bioRxiv">
        <title>Population genetic analysis of Ophidiomyces ophidiicola, the causative agent of snake fungal disease, indicates recent introductions to the USA.</title>
        <authorList>
            <person name="Ladner J.T."/>
            <person name="Palmer J.M."/>
            <person name="Ettinger C.L."/>
            <person name="Stajich J.E."/>
            <person name="Farrell T.M."/>
            <person name="Glorioso B.M."/>
            <person name="Lawson B."/>
            <person name="Price S.J."/>
            <person name="Stengle A.G."/>
            <person name="Grear D.A."/>
            <person name="Lorch J.M."/>
        </authorList>
    </citation>
    <scope>NUCLEOTIDE SEQUENCE</scope>
    <source>
        <strain evidence="1">NWHC 24266-5</strain>
    </source>
</reference>
<gene>
    <name evidence="1" type="ORF">LOY88_000881</name>
</gene>
<accession>A0ACB8V3X0</accession>
<protein>
    <submittedName>
        <fullName evidence="1">Uncharacterized protein</fullName>
    </submittedName>
</protein>
<name>A0ACB8V3X0_9EURO</name>
<proteinExistence type="predicted"/>
<sequence>MIRNLRLPYVQSVGYAPLRCTWVPGCPAELHPLDPSPDGVPARVAAERAYKSAFKALLPDMSVPGSVGATCSSQFAVTRERVRARRRSDYERMRRWLARTNLEDAISGRVMEYTWHIIMGMPPVYCPPAGECYCITFGTAGRIEVEGTMDGQCQAGMIDPLGTLLLQSIRAFWEEDLFPTEKATLRSQLPTIALLMDDCSRFEHYIASAGWRTSRVLQDDETHIV</sequence>
<organism evidence="1">
    <name type="scientific">Ophidiomyces ophidiicola</name>
    <dbReference type="NCBI Taxonomy" id="1387563"/>
    <lineage>
        <taxon>Eukaryota</taxon>
        <taxon>Fungi</taxon>
        <taxon>Dikarya</taxon>
        <taxon>Ascomycota</taxon>
        <taxon>Pezizomycotina</taxon>
        <taxon>Eurotiomycetes</taxon>
        <taxon>Eurotiomycetidae</taxon>
        <taxon>Onygenales</taxon>
        <taxon>Onygenaceae</taxon>
        <taxon>Ophidiomyces</taxon>
    </lineage>
</organism>
<evidence type="ECO:0000313" key="1">
    <source>
        <dbReference type="EMBL" id="KAI2391897.1"/>
    </source>
</evidence>
<dbReference type="EMBL" id="JALBCA010000009">
    <property type="protein sequence ID" value="KAI2391897.1"/>
    <property type="molecule type" value="Genomic_DNA"/>
</dbReference>
<comment type="caution">
    <text evidence="1">The sequence shown here is derived from an EMBL/GenBank/DDBJ whole genome shotgun (WGS) entry which is preliminary data.</text>
</comment>